<evidence type="ECO:0000313" key="3">
    <source>
        <dbReference type="Proteomes" id="UP001057375"/>
    </source>
</evidence>
<sequence length="507" mass="56315">MFPDHISDISEEPNEIPKLERKALDIFRDQTMLTFSEDDIMSWSVKRRVWEQELMIRRILRMKRELEQKKLQMKTSSDSYFEFSHEDSISDEDASGSMNPDAYKDWVHAACLLLTSKQDLISVAQMKGAKKARAVQSESEARFQMRERDVAPESASLERHERHTMLSMNPQHFTPPVHHGPPSSNLYESMAVQGGSSSHMFPSSAYPSHAISQQQPHSSSHSQRISPYPSQPHSSSVHHPPIHPSSLPIYRDEYSTSMGHSHQSYTSSPHSYEYGHHMHPQSMPGHHTSQPHSPANHLYSSGRHGSIDHYMSSRPVNTSEYARHDTHSQSAHQVPLLQGPQLSGDPFRGSRYHEISPSRSKMPINHGFQHHSSVAMKPPSQPPTGYSEFSSHQVVGHGHSSIPGGDLSVPMGNPFSLHPHRRQGSDHFSDLSIQTSSSKSVSTMGFIPTISSGQPRGLSSFPSQHSPAVGSHGSSNSFQSPTFDLTPLPSFPLTGAGAPGKVSSGHW</sequence>
<evidence type="ECO:0000313" key="2">
    <source>
        <dbReference type="EMBL" id="GKT35128.1"/>
    </source>
</evidence>
<feature type="region of interest" description="Disordered" evidence="1">
    <location>
        <begin position="137"/>
        <end position="296"/>
    </location>
</feature>
<feature type="compositionally biased region" description="Low complexity" evidence="1">
    <location>
        <begin position="207"/>
        <end position="248"/>
    </location>
</feature>
<feature type="compositionally biased region" description="Polar residues" evidence="1">
    <location>
        <begin position="255"/>
        <end position="270"/>
    </location>
</feature>
<feature type="compositionally biased region" description="Basic and acidic residues" evidence="1">
    <location>
        <begin position="139"/>
        <end position="164"/>
    </location>
</feature>
<keyword evidence="3" id="KW-1185">Reference proteome</keyword>
<dbReference type="EMBL" id="BQXS01010926">
    <property type="protein sequence ID" value="GKT35128.1"/>
    <property type="molecule type" value="Genomic_DNA"/>
</dbReference>
<organism evidence="2 3">
    <name type="scientific">Aduncisulcus paluster</name>
    <dbReference type="NCBI Taxonomy" id="2918883"/>
    <lineage>
        <taxon>Eukaryota</taxon>
        <taxon>Metamonada</taxon>
        <taxon>Carpediemonas-like organisms</taxon>
        <taxon>Aduncisulcus</taxon>
    </lineage>
</organism>
<feature type="compositionally biased region" description="Polar residues" evidence="1">
    <location>
        <begin position="460"/>
        <end position="483"/>
    </location>
</feature>
<reference evidence="2" key="1">
    <citation type="submission" date="2022-03" db="EMBL/GenBank/DDBJ databases">
        <title>Draft genome sequence of Aduncisulcus paluster, a free-living microaerophilic Fornicata.</title>
        <authorList>
            <person name="Yuyama I."/>
            <person name="Kume K."/>
            <person name="Tamura T."/>
            <person name="Inagaki Y."/>
            <person name="Hashimoto T."/>
        </authorList>
    </citation>
    <scope>NUCLEOTIDE SEQUENCE</scope>
    <source>
        <strain evidence="2">NY0171</strain>
    </source>
</reference>
<proteinExistence type="predicted"/>
<name>A0ABQ5KU41_9EUKA</name>
<comment type="caution">
    <text evidence="2">The sequence shown here is derived from an EMBL/GenBank/DDBJ whole genome shotgun (WGS) entry which is preliminary data.</text>
</comment>
<protein>
    <submittedName>
        <fullName evidence="2">Uncharacterized protein</fullName>
    </submittedName>
</protein>
<dbReference type="Proteomes" id="UP001057375">
    <property type="component" value="Unassembled WGS sequence"/>
</dbReference>
<accession>A0ABQ5KU41</accession>
<gene>
    <name evidence="2" type="ORF">ADUPG1_008350</name>
</gene>
<feature type="compositionally biased region" description="Low complexity" evidence="1">
    <location>
        <begin position="390"/>
        <end position="401"/>
    </location>
</feature>
<evidence type="ECO:0000256" key="1">
    <source>
        <dbReference type="SAM" id="MobiDB-lite"/>
    </source>
</evidence>
<feature type="region of interest" description="Disordered" evidence="1">
    <location>
        <begin position="374"/>
        <end position="405"/>
    </location>
</feature>
<feature type="region of interest" description="Disordered" evidence="1">
    <location>
        <begin position="448"/>
        <end position="483"/>
    </location>
</feature>